<dbReference type="Proteomes" id="UP001589833">
    <property type="component" value="Unassembled WGS sequence"/>
</dbReference>
<organism evidence="1 2">
    <name type="scientific">Halalkalibacter alkalisediminis</name>
    <dbReference type="NCBI Taxonomy" id="935616"/>
    <lineage>
        <taxon>Bacteria</taxon>
        <taxon>Bacillati</taxon>
        <taxon>Bacillota</taxon>
        <taxon>Bacilli</taxon>
        <taxon>Bacillales</taxon>
        <taxon>Bacillaceae</taxon>
        <taxon>Halalkalibacter</taxon>
    </lineage>
</organism>
<keyword evidence="2" id="KW-1185">Reference proteome</keyword>
<accession>A0ABV6NL50</accession>
<evidence type="ECO:0000313" key="1">
    <source>
        <dbReference type="EMBL" id="MFC0560962.1"/>
    </source>
</evidence>
<sequence>MFLKGVDKEEPEGLTFGHKFPEESRDLDELFDRFLADAPDYFIKEGKTILIPPR</sequence>
<reference evidence="1 2" key="1">
    <citation type="submission" date="2024-09" db="EMBL/GenBank/DDBJ databases">
        <authorList>
            <person name="Sun Q."/>
            <person name="Mori K."/>
        </authorList>
    </citation>
    <scope>NUCLEOTIDE SEQUENCE [LARGE SCALE GENOMIC DNA]</scope>
    <source>
        <strain evidence="1 2">NCAIM B.02301</strain>
    </source>
</reference>
<dbReference type="EMBL" id="JBHLTR010000051">
    <property type="protein sequence ID" value="MFC0560962.1"/>
    <property type="molecule type" value="Genomic_DNA"/>
</dbReference>
<protein>
    <submittedName>
        <fullName evidence="1">Uncharacterized protein</fullName>
    </submittedName>
</protein>
<comment type="caution">
    <text evidence="1">The sequence shown here is derived from an EMBL/GenBank/DDBJ whole genome shotgun (WGS) entry which is preliminary data.</text>
</comment>
<name>A0ABV6NL50_9BACI</name>
<proteinExistence type="predicted"/>
<evidence type="ECO:0000313" key="2">
    <source>
        <dbReference type="Proteomes" id="UP001589833"/>
    </source>
</evidence>
<gene>
    <name evidence="1" type="ORF">ACFFH4_18615</name>
</gene>